<organism evidence="2 3">
    <name type="scientific">Rubroshorea leprosula</name>
    <dbReference type="NCBI Taxonomy" id="152421"/>
    <lineage>
        <taxon>Eukaryota</taxon>
        <taxon>Viridiplantae</taxon>
        <taxon>Streptophyta</taxon>
        <taxon>Embryophyta</taxon>
        <taxon>Tracheophyta</taxon>
        <taxon>Spermatophyta</taxon>
        <taxon>Magnoliopsida</taxon>
        <taxon>eudicotyledons</taxon>
        <taxon>Gunneridae</taxon>
        <taxon>Pentapetalae</taxon>
        <taxon>rosids</taxon>
        <taxon>malvids</taxon>
        <taxon>Malvales</taxon>
        <taxon>Dipterocarpaceae</taxon>
        <taxon>Rubroshorea</taxon>
    </lineage>
</organism>
<proteinExistence type="predicted"/>
<keyword evidence="3" id="KW-1185">Reference proteome</keyword>
<gene>
    <name evidence="2" type="ORF">SLEP1_g50950</name>
</gene>
<dbReference type="AlphaFoldDB" id="A0AAV5M3S6"/>
<protein>
    <submittedName>
        <fullName evidence="2">Uncharacterized protein</fullName>
    </submittedName>
</protein>
<evidence type="ECO:0000256" key="1">
    <source>
        <dbReference type="SAM" id="MobiDB-lite"/>
    </source>
</evidence>
<name>A0AAV5M3S6_9ROSI</name>
<sequence>MEVAKRSKRPNKRDPLLGNVNGNYSLAIHMKSN</sequence>
<reference evidence="2 3" key="1">
    <citation type="journal article" date="2021" name="Commun. Biol.">
        <title>The genome of Shorea leprosula (Dipterocarpaceae) highlights the ecological relevance of drought in aseasonal tropical rainforests.</title>
        <authorList>
            <person name="Ng K.K.S."/>
            <person name="Kobayashi M.J."/>
            <person name="Fawcett J.A."/>
            <person name="Hatakeyama M."/>
            <person name="Paape T."/>
            <person name="Ng C.H."/>
            <person name="Ang C.C."/>
            <person name="Tnah L.H."/>
            <person name="Lee C.T."/>
            <person name="Nishiyama T."/>
            <person name="Sese J."/>
            <person name="O'Brien M.J."/>
            <person name="Copetti D."/>
            <person name="Mohd Noor M.I."/>
            <person name="Ong R.C."/>
            <person name="Putra M."/>
            <person name="Sireger I.Z."/>
            <person name="Indrioko S."/>
            <person name="Kosugi Y."/>
            <person name="Izuno A."/>
            <person name="Isagi Y."/>
            <person name="Lee S.L."/>
            <person name="Shimizu K.K."/>
        </authorList>
    </citation>
    <scope>NUCLEOTIDE SEQUENCE [LARGE SCALE GENOMIC DNA]</scope>
    <source>
        <strain evidence="2">214</strain>
    </source>
</reference>
<dbReference type="Proteomes" id="UP001054252">
    <property type="component" value="Unassembled WGS sequence"/>
</dbReference>
<evidence type="ECO:0000313" key="2">
    <source>
        <dbReference type="EMBL" id="GKV43689.1"/>
    </source>
</evidence>
<feature type="compositionally biased region" description="Basic residues" evidence="1">
    <location>
        <begin position="1"/>
        <end position="11"/>
    </location>
</feature>
<comment type="caution">
    <text evidence="2">The sequence shown here is derived from an EMBL/GenBank/DDBJ whole genome shotgun (WGS) entry which is preliminary data.</text>
</comment>
<feature type="region of interest" description="Disordered" evidence="1">
    <location>
        <begin position="1"/>
        <end position="21"/>
    </location>
</feature>
<evidence type="ECO:0000313" key="3">
    <source>
        <dbReference type="Proteomes" id="UP001054252"/>
    </source>
</evidence>
<dbReference type="EMBL" id="BPVZ01000171">
    <property type="protein sequence ID" value="GKV43689.1"/>
    <property type="molecule type" value="Genomic_DNA"/>
</dbReference>
<accession>A0AAV5M3S6</accession>